<dbReference type="HAMAP" id="MF_01077">
    <property type="entry name" value="RimP"/>
    <property type="match status" value="1"/>
</dbReference>
<keyword evidence="2 3" id="KW-0690">Ribosome biogenesis</keyword>
<dbReference type="GO" id="GO:0005829">
    <property type="term" value="C:cytosol"/>
    <property type="evidence" value="ECO:0007669"/>
    <property type="project" value="TreeGrafter"/>
</dbReference>
<evidence type="ECO:0000313" key="7">
    <source>
        <dbReference type="Proteomes" id="UP000198744"/>
    </source>
</evidence>
<proteinExistence type="inferred from homology"/>
<evidence type="ECO:0000256" key="2">
    <source>
        <dbReference type="ARBA" id="ARBA00022517"/>
    </source>
</evidence>
<dbReference type="InterPro" id="IPR036847">
    <property type="entry name" value="RimP_C_sf"/>
</dbReference>
<dbReference type="FunFam" id="3.30.300.70:FF:000001">
    <property type="entry name" value="Ribosome maturation factor RimP"/>
    <property type="match status" value="1"/>
</dbReference>
<evidence type="ECO:0000256" key="3">
    <source>
        <dbReference type="HAMAP-Rule" id="MF_01077"/>
    </source>
</evidence>
<dbReference type="SUPFAM" id="SSF75420">
    <property type="entry name" value="YhbC-like, N-terminal domain"/>
    <property type="match status" value="1"/>
</dbReference>
<keyword evidence="7" id="KW-1185">Reference proteome</keyword>
<dbReference type="Gene3D" id="3.30.300.70">
    <property type="entry name" value="RimP-like superfamily, N-terminal"/>
    <property type="match status" value="1"/>
</dbReference>
<dbReference type="SUPFAM" id="SSF74942">
    <property type="entry name" value="YhbC-like, C-terminal domain"/>
    <property type="match status" value="1"/>
</dbReference>
<dbReference type="Pfam" id="PF02576">
    <property type="entry name" value="RimP_N"/>
    <property type="match status" value="1"/>
</dbReference>
<sequence>MVSEYGKKLREDIWHLAEPVLESEGLELIQVECLRMKTRWLIRIYMDRDGGVTLDDCSGISNQLGDILDVHDLPPGPYTLEVSSPGLDRPLVRDKDFIRFQGCDVSVRLEEKVEGIRHFRGRLVAFREEEGRKMLVIEVASKLYHVPRDLVVKANLVYRFD</sequence>
<dbReference type="AlphaFoldDB" id="A0A1H7UF91"/>
<feature type="domain" description="Ribosome maturation factor RimP N-terminal" evidence="4">
    <location>
        <begin position="16"/>
        <end position="88"/>
    </location>
</feature>
<gene>
    <name evidence="3" type="primary">rimP</name>
    <name evidence="6" type="ORF">SAMN04489760_101157</name>
</gene>
<evidence type="ECO:0000259" key="5">
    <source>
        <dbReference type="Pfam" id="PF17384"/>
    </source>
</evidence>
<evidence type="ECO:0000313" key="6">
    <source>
        <dbReference type="EMBL" id="SEL95722.1"/>
    </source>
</evidence>
<dbReference type="InterPro" id="IPR035956">
    <property type="entry name" value="RimP_N_sf"/>
</dbReference>
<comment type="function">
    <text evidence="3">Required for maturation of 30S ribosomal subunits.</text>
</comment>
<dbReference type="Pfam" id="PF17384">
    <property type="entry name" value="DUF150_C"/>
    <property type="match status" value="1"/>
</dbReference>
<dbReference type="InterPro" id="IPR003728">
    <property type="entry name" value="Ribosome_maturation_RimP"/>
</dbReference>
<name>A0A1H7UF91_9BACT</name>
<comment type="similarity">
    <text evidence="3">Belongs to the RimP family.</text>
</comment>
<accession>A0A1H7UF91</accession>
<dbReference type="CDD" id="cd01734">
    <property type="entry name" value="YlxS_C"/>
    <property type="match status" value="1"/>
</dbReference>
<dbReference type="STRING" id="43775.SAMN04489760_101157"/>
<dbReference type="Gene3D" id="2.30.30.180">
    <property type="entry name" value="Ribosome maturation factor RimP, C-terminal domain"/>
    <property type="match status" value="1"/>
</dbReference>
<dbReference type="EMBL" id="FOBS01000001">
    <property type="protein sequence ID" value="SEL95722.1"/>
    <property type="molecule type" value="Genomic_DNA"/>
</dbReference>
<feature type="domain" description="Ribosome maturation factor RimP C-terminal" evidence="5">
    <location>
        <begin position="91"/>
        <end position="160"/>
    </location>
</feature>
<dbReference type="GO" id="GO:0000028">
    <property type="term" value="P:ribosomal small subunit assembly"/>
    <property type="evidence" value="ECO:0007669"/>
    <property type="project" value="TreeGrafter"/>
</dbReference>
<dbReference type="Proteomes" id="UP000198744">
    <property type="component" value="Unassembled WGS sequence"/>
</dbReference>
<dbReference type="GO" id="GO:0006412">
    <property type="term" value="P:translation"/>
    <property type="evidence" value="ECO:0007669"/>
    <property type="project" value="TreeGrafter"/>
</dbReference>
<evidence type="ECO:0000256" key="1">
    <source>
        <dbReference type="ARBA" id="ARBA00022490"/>
    </source>
</evidence>
<dbReference type="PANTHER" id="PTHR33867:SF1">
    <property type="entry name" value="RIBOSOME MATURATION FACTOR RIMP"/>
    <property type="match status" value="1"/>
</dbReference>
<keyword evidence="1 3" id="KW-0963">Cytoplasm</keyword>
<dbReference type="InterPro" id="IPR028998">
    <property type="entry name" value="RimP_C"/>
</dbReference>
<protein>
    <recommendedName>
        <fullName evidence="3">Ribosome maturation factor RimP</fullName>
    </recommendedName>
</protein>
<organism evidence="6 7">
    <name type="scientific">Syntrophus gentianae</name>
    <dbReference type="NCBI Taxonomy" id="43775"/>
    <lineage>
        <taxon>Bacteria</taxon>
        <taxon>Pseudomonadati</taxon>
        <taxon>Thermodesulfobacteriota</taxon>
        <taxon>Syntrophia</taxon>
        <taxon>Syntrophales</taxon>
        <taxon>Syntrophaceae</taxon>
        <taxon>Syntrophus</taxon>
    </lineage>
</organism>
<dbReference type="PANTHER" id="PTHR33867">
    <property type="entry name" value="RIBOSOME MATURATION FACTOR RIMP"/>
    <property type="match status" value="1"/>
</dbReference>
<comment type="subcellular location">
    <subcellularLocation>
        <location evidence="3">Cytoplasm</location>
    </subcellularLocation>
</comment>
<reference evidence="6 7" key="1">
    <citation type="submission" date="2016-10" db="EMBL/GenBank/DDBJ databases">
        <authorList>
            <person name="de Groot N.N."/>
        </authorList>
    </citation>
    <scope>NUCLEOTIDE SEQUENCE [LARGE SCALE GENOMIC DNA]</scope>
    <source>
        <strain evidence="6 7">DSM 8423</strain>
    </source>
</reference>
<evidence type="ECO:0000259" key="4">
    <source>
        <dbReference type="Pfam" id="PF02576"/>
    </source>
</evidence>
<dbReference type="InterPro" id="IPR028989">
    <property type="entry name" value="RimP_N"/>
</dbReference>